<sequence length="120" mass="12997">MQEPGPGAYESIVSNGAELALWHSMAGHGGGLVTNSWGTGKSQSLTPALRGCQRLQAHSASGCGSYLLTIRLTEACLGQRFVFLAPEAFIYYSERWERAGDIVASLFRSRFLQLITDATE</sequence>
<dbReference type="AlphaFoldDB" id="A0A4D9ESE3"/>
<accession>A0A4D9ESE3</accession>
<protein>
    <submittedName>
        <fullName evidence="1">Zinc finger HIT domain-containing protein 3</fullName>
    </submittedName>
</protein>
<keyword evidence="2" id="KW-1185">Reference proteome</keyword>
<gene>
    <name evidence="1" type="ORF">DR999_PMT03423</name>
</gene>
<evidence type="ECO:0000313" key="1">
    <source>
        <dbReference type="EMBL" id="TFK13459.1"/>
    </source>
</evidence>
<dbReference type="EMBL" id="QXTE01000016">
    <property type="protein sequence ID" value="TFK13459.1"/>
    <property type="molecule type" value="Genomic_DNA"/>
</dbReference>
<reference evidence="1 2" key="2">
    <citation type="submission" date="2019-04" db="EMBL/GenBank/DDBJ databases">
        <title>The genome sequence of big-headed turtle.</title>
        <authorList>
            <person name="Gong S."/>
        </authorList>
    </citation>
    <scope>NUCLEOTIDE SEQUENCE [LARGE SCALE GENOMIC DNA]</scope>
    <source>
        <strain evidence="1">DO16091913</strain>
        <tissue evidence="1">Muscle</tissue>
    </source>
</reference>
<comment type="caution">
    <text evidence="1">The sequence shown here is derived from an EMBL/GenBank/DDBJ whole genome shotgun (WGS) entry which is preliminary data.</text>
</comment>
<name>A0A4D9ESE3_9SAUR</name>
<organism evidence="1 2">
    <name type="scientific">Platysternon megacephalum</name>
    <name type="common">big-headed turtle</name>
    <dbReference type="NCBI Taxonomy" id="55544"/>
    <lineage>
        <taxon>Eukaryota</taxon>
        <taxon>Metazoa</taxon>
        <taxon>Chordata</taxon>
        <taxon>Craniata</taxon>
        <taxon>Vertebrata</taxon>
        <taxon>Euteleostomi</taxon>
        <taxon>Archelosauria</taxon>
        <taxon>Testudinata</taxon>
        <taxon>Testudines</taxon>
        <taxon>Cryptodira</taxon>
        <taxon>Durocryptodira</taxon>
        <taxon>Testudinoidea</taxon>
        <taxon>Platysternidae</taxon>
        <taxon>Platysternon</taxon>
    </lineage>
</organism>
<dbReference type="Proteomes" id="UP000297703">
    <property type="component" value="Unassembled WGS sequence"/>
</dbReference>
<evidence type="ECO:0000313" key="2">
    <source>
        <dbReference type="Proteomes" id="UP000297703"/>
    </source>
</evidence>
<proteinExistence type="predicted"/>
<reference evidence="1 2" key="1">
    <citation type="submission" date="2019-04" db="EMBL/GenBank/DDBJ databases">
        <title>Draft genome of the big-headed turtle Platysternon megacephalum.</title>
        <authorList>
            <person name="Gong S."/>
        </authorList>
    </citation>
    <scope>NUCLEOTIDE SEQUENCE [LARGE SCALE GENOMIC DNA]</scope>
    <source>
        <strain evidence="1">DO16091913</strain>
        <tissue evidence="1">Muscle</tissue>
    </source>
</reference>